<organism evidence="1 2">
    <name type="scientific">Thermoflexus hugenholtzii JAD2</name>
    <dbReference type="NCBI Taxonomy" id="877466"/>
    <lineage>
        <taxon>Bacteria</taxon>
        <taxon>Bacillati</taxon>
        <taxon>Chloroflexota</taxon>
        <taxon>Thermoflexia</taxon>
        <taxon>Thermoflexales</taxon>
        <taxon>Thermoflexaceae</taxon>
        <taxon>Thermoflexus</taxon>
    </lineage>
</organism>
<proteinExistence type="predicted"/>
<evidence type="ECO:0000313" key="1">
    <source>
        <dbReference type="EMBL" id="SNB66191.1"/>
    </source>
</evidence>
<dbReference type="EMBL" id="FYEK01000028">
    <property type="protein sequence ID" value="SNB66191.1"/>
    <property type="molecule type" value="Genomic_DNA"/>
</dbReference>
<dbReference type="OrthoDB" id="163432at2"/>
<sequence length="112" mass="13092">MRWIEPEWITVVEGPAPQFQPAREVWAFSIYEGPTPQPVAVCQMRTFNGEKMLERCRRAWGEGRPVQLDFPAPSGERRWADVIAARVERWPEGDVLVLWVRRPRPMEHPENA</sequence>
<reference evidence="2" key="1">
    <citation type="submission" date="2017-06" db="EMBL/GenBank/DDBJ databases">
        <authorList>
            <person name="Varghese N."/>
            <person name="Submissions S."/>
        </authorList>
    </citation>
    <scope>NUCLEOTIDE SEQUENCE [LARGE SCALE GENOMIC DNA]</scope>
    <source>
        <strain evidence="2">JAD2</strain>
    </source>
</reference>
<evidence type="ECO:0000313" key="2">
    <source>
        <dbReference type="Proteomes" id="UP000197025"/>
    </source>
</evidence>
<accession>A0A212R2T8</accession>
<dbReference type="InParanoid" id="A0A212R2T8"/>
<gene>
    <name evidence="1" type="ORF">SAMN02746019_00000760</name>
</gene>
<dbReference type="AlphaFoldDB" id="A0A212R2T8"/>
<dbReference type="RefSeq" id="WP_088571334.1">
    <property type="nucleotide sequence ID" value="NZ_FYEK01000028.1"/>
</dbReference>
<protein>
    <submittedName>
        <fullName evidence="1">Uncharacterized protein</fullName>
    </submittedName>
</protein>
<name>A0A212R2T8_9CHLR</name>
<keyword evidence="2" id="KW-1185">Reference proteome</keyword>
<dbReference type="Proteomes" id="UP000197025">
    <property type="component" value="Unassembled WGS sequence"/>
</dbReference>